<evidence type="ECO:0000313" key="13">
    <source>
        <dbReference type="Proteomes" id="UP000478636"/>
    </source>
</evidence>
<protein>
    <submittedName>
        <fullName evidence="12">Mevalonate kinase</fullName>
        <ecNumber evidence="12">2.7.1.36</ecNumber>
    </submittedName>
</protein>
<evidence type="ECO:0000256" key="6">
    <source>
        <dbReference type="ARBA" id="ARBA00022840"/>
    </source>
</evidence>
<evidence type="ECO:0000259" key="11">
    <source>
        <dbReference type="Pfam" id="PF08544"/>
    </source>
</evidence>
<dbReference type="Pfam" id="PF00288">
    <property type="entry name" value="GHMP_kinases_N"/>
    <property type="match status" value="1"/>
</dbReference>
<dbReference type="Gene3D" id="3.30.70.890">
    <property type="entry name" value="GHMP kinase, C-terminal domain"/>
    <property type="match status" value="1"/>
</dbReference>
<dbReference type="PRINTS" id="PR00959">
    <property type="entry name" value="MEVGALKINASE"/>
</dbReference>
<dbReference type="InterPro" id="IPR006204">
    <property type="entry name" value="GHMP_kinase_N_dom"/>
</dbReference>
<dbReference type="InterPro" id="IPR020568">
    <property type="entry name" value="Ribosomal_Su5_D2-typ_SF"/>
</dbReference>
<keyword evidence="8" id="KW-0443">Lipid metabolism</keyword>
<evidence type="ECO:0000256" key="5">
    <source>
        <dbReference type="ARBA" id="ARBA00022777"/>
    </source>
</evidence>
<feature type="domain" description="GHMP kinase C-terminal" evidence="11">
    <location>
        <begin position="234"/>
        <end position="302"/>
    </location>
</feature>
<dbReference type="SUPFAM" id="SSF54211">
    <property type="entry name" value="Ribosomal protein S5 domain 2-like"/>
    <property type="match status" value="1"/>
</dbReference>
<evidence type="ECO:0000313" key="12">
    <source>
        <dbReference type="EMBL" id="MWN20929.1"/>
    </source>
</evidence>
<dbReference type="PANTHER" id="PTHR43290">
    <property type="entry name" value="MEVALONATE KINASE"/>
    <property type="match status" value="1"/>
</dbReference>
<dbReference type="Proteomes" id="UP000478636">
    <property type="component" value="Unassembled WGS sequence"/>
</dbReference>
<keyword evidence="1" id="KW-0963">Cytoplasm</keyword>
<keyword evidence="3 12" id="KW-0808">Transferase</keyword>
<evidence type="ECO:0000259" key="10">
    <source>
        <dbReference type="Pfam" id="PF00288"/>
    </source>
</evidence>
<dbReference type="Gene3D" id="3.30.230.10">
    <property type="match status" value="1"/>
</dbReference>
<dbReference type="SUPFAM" id="SSF55060">
    <property type="entry name" value="GHMP Kinase, C-terminal domain"/>
    <property type="match status" value="1"/>
</dbReference>
<accession>A0A6L7ACI7</accession>
<keyword evidence="5 12" id="KW-0418">Kinase</keyword>
<dbReference type="GO" id="GO:0019287">
    <property type="term" value="P:isopentenyl diphosphate biosynthetic process, mevalonate pathway"/>
    <property type="evidence" value="ECO:0007669"/>
    <property type="project" value="UniProtKB-UniPathway"/>
</dbReference>
<comment type="pathway">
    <text evidence="9">Isoprenoid biosynthesis; isopentenyl diphosphate biosynthesis via mevalonate pathway; isopentenyl diphosphate from (R)-mevalonate: step 1/3.</text>
</comment>
<dbReference type="RefSeq" id="WP_029509233.1">
    <property type="nucleotide sequence ID" value="NZ_CP016598.1"/>
</dbReference>
<dbReference type="GO" id="GO:0005524">
    <property type="term" value="F:ATP binding"/>
    <property type="evidence" value="ECO:0007669"/>
    <property type="project" value="UniProtKB-KW"/>
</dbReference>
<sequence length="310" mass="32927">MISQMLGVGIAHAKIILVGEHAVVYNQPAIAIPLTNLTVTTTIRPAFSGQTIESSTFHGDLDELGANVEGLRQLILKLLQSLNLVDAPFTLEIETNIPQERGFGASAAFATSITKAFFDYVKAPLSPEQLKHFTDLAEGISHGSASGLDAATVGSDDPIWFVKNETLTAFKMTLTGTLVVADTGIHGQTMHAVNIVKSNLDDDYDLTWQKIVHLGQIAEKVRTDLTHNHPEHVGLLFTAAHHELQSLGVSHPKLDNLVNAALHAGALGAKLTGAGIGGAMFALAKNNDDAITIANALTKAGAQNTWIQPL</sequence>
<name>A0A6L7ACI7_LEULA</name>
<evidence type="ECO:0000256" key="8">
    <source>
        <dbReference type="ARBA" id="ARBA00023098"/>
    </source>
</evidence>
<dbReference type="EMBL" id="WSZI01000013">
    <property type="protein sequence ID" value="MWN20929.1"/>
    <property type="molecule type" value="Genomic_DNA"/>
</dbReference>
<comment type="caution">
    <text evidence="12">The sequence shown here is derived from an EMBL/GenBank/DDBJ whole genome shotgun (WGS) entry which is preliminary data.</text>
</comment>
<keyword evidence="4" id="KW-0547">Nucleotide-binding</keyword>
<dbReference type="InterPro" id="IPR006205">
    <property type="entry name" value="Mev_gal_kin"/>
</dbReference>
<dbReference type="InterPro" id="IPR036554">
    <property type="entry name" value="GHMP_kinase_C_sf"/>
</dbReference>
<evidence type="ECO:0000256" key="2">
    <source>
        <dbReference type="ARBA" id="ARBA00022516"/>
    </source>
</evidence>
<dbReference type="KEGG" id="llf:BCR17_00940"/>
<dbReference type="PANTHER" id="PTHR43290:SF2">
    <property type="entry name" value="MEVALONATE KINASE"/>
    <property type="match status" value="1"/>
</dbReference>
<dbReference type="InterPro" id="IPR014721">
    <property type="entry name" value="Ribsml_uS5_D2-typ_fold_subgr"/>
</dbReference>
<gene>
    <name evidence="12" type="primary">mvk</name>
    <name evidence="12" type="ORF">GQS40_04480</name>
</gene>
<dbReference type="InterPro" id="IPR013750">
    <property type="entry name" value="GHMP_kinase_C_dom"/>
</dbReference>
<evidence type="ECO:0000256" key="1">
    <source>
        <dbReference type="ARBA" id="ARBA00022490"/>
    </source>
</evidence>
<keyword evidence="7" id="KW-0460">Magnesium</keyword>
<reference evidence="12 13" key="1">
    <citation type="submission" date="2019-12" db="EMBL/GenBank/DDBJ databases">
        <title>Complete genome sequence of Leuconostoc lactis strain AVN1 provides insights into metabolic potential.</title>
        <authorList>
            <person name="Besrour N."/>
            <person name="Najjari A."/>
            <person name="Fhoula I."/>
            <person name="Jaballah S."/>
            <person name="Klibi N."/>
            <person name="Ouzari H.I."/>
        </authorList>
    </citation>
    <scope>NUCLEOTIDE SEQUENCE [LARGE SCALE GENOMIC DNA]</scope>
    <source>
        <strain evidence="12 13">AVN1</strain>
    </source>
</reference>
<dbReference type="AlphaFoldDB" id="A0A6L7ACI7"/>
<feature type="domain" description="GHMP kinase N-terminal" evidence="10">
    <location>
        <begin position="76"/>
        <end position="151"/>
    </location>
</feature>
<dbReference type="Pfam" id="PF08544">
    <property type="entry name" value="GHMP_kinases_C"/>
    <property type="match status" value="1"/>
</dbReference>
<proteinExistence type="predicted"/>
<evidence type="ECO:0000256" key="9">
    <source>
        <dbReference type="ARBA" id="ARBA00029438"/>
    </source>
</evidence>
<dbReference type="GO" id="GO:0004496">
    <property type="term" value="F:mevalonate kinase activity"/>
    <property type="evidence" value="ECO:0007669"/>
    <property type="project" value="UniProtKB-EC"/>
</dbReference>
<evidence type="ECO:0000256" key="7">
    <source>
        <dbReference type="ARBA" id="ARBA00022842"/>
    </source>
</evidence>
<dbReference type="UniPathway" id="UPA00057">
    <property type="reaction ID" value="UER00098"/>
</dbReference>
<evidence type="ECO:0000256" key="3">
    <source>
        <dbReference type="ARBA" id="ARBA00022679"/>
    </source>
</evidence>
<keyword evidence="6" id="KW-0067">ATP-binding</keyword>
<organism evidence="12 13">
    <name type="scientific">Leuconostoc lactis</name>
    <dbReference type="NCBI Taxonomy" id="1246"/>
    <lineage>
        <taxon>Bacteria</taxon>
        <taxon>Bacillati</taxon>
        <taxon>Bacillota</taxon>
        <taxon>Bacilli</taxon>
        <taxon>Lactobacillales</taxon>
        <taxon>Lactobacillaceae</taxon>
        <taxon>Leuconostoc</taxon>
    </lineage>
</organism>
<dbReference type="EC" id="2.7.1.36" evidence="12"/>
<evidence type="ECO:0000256" key="4">
    <source>
        <dbReference type="ARBA" id="ARBA00022741"/>
    </source>
</evidence>
<dbReference type="GO" id="GO:0005829">
    <property type="term" value="C:cytosol"/>
    <property type="evidence" value="ECO:0007669"/>
    <property type="project" value="TreeGrafter"/>
</dbReference>
<keyword evidence="2" id="KW-0444">Lipid biosynthesis</keyword>
<dbReference type="NCBIfam" id="TIGR00549">
    <property type="entry name" value="mevalon_kin"/>
    <property type="match status" value="1"/>
</dbReference>